<evidence type="ECO:0000256" key="1">
    <source>
        <dbReference type="ARBA" id="ARBA00022786"/>
    </source>
</evidence>
<comment type="caution">
    <text evidence="2">Lacks conserved residue(s) required for the propagation of feature annotation.</text>
</comment>
<dbReference type="PROSITE" id="PS50237">
    <property type="entry name" value="HECT"/>
    <property type="match status" value="1"/>
</dbReference>
<proteinExistence type="predicted"/>
<keyword evidence="6" id="KW-1185">Reference proteome</keyword>
<dbReference type="AlphaFoldDB" id="A0A9X0CYK5"/>
<dbReference type="EMBL" id="MU826352">
    <property type="protein sequence ID" value="KAJ7380682.1"/>
    <property type="molecule type" value="Genomic_DNA"/>
</dbReference>
<evidence type="ECO:0000313" key="6">
    <source>
        <dbReference type="Proteomes" id="UP001163046"/>
    </source>
</evidence>
<reference evidence="5" key="1">
    <citation type="submission" date="2023-01" db="EMBL/GenBank/DDBJ databases">
        <title>Genome assembly of the deep-sea coral Lophelia pertusa.</title>
        <authorList>
            <person name="Herrera S."/>
            <person name="Cordes E."/>
        </authorList>
    </citation>
    <scope>NUCLEOTIDE SEQUENCE</scope>
    <source>
        <strain evidence="5">USNM1676648</strain>
        <tissue evidence="5">Polyp</tissue>
    </source>
</reference>
<dbReference type="GO" id="GO:0004842">
    <property type="term" value="F:ubiquitin-protein transferase activity"/>
    <property type="evidence" value="ECO:0007669"/>
    <property type="project" value="InterPro"/>
</dbReference>
<feature type="region of interest" description="Disordered" evidence="3">
    <location>
        <begin position="217"/>
        <end position="249"/>
    </location>
</feature>
<evidence type="ECO:0000256" key="3">
    <source>
        <dbReference type="SAM" id="MobiDB-lite"/>
    </source>
</evidence>
<accession>A0A9X0CYK5</accession>
<gene>
    <name evidence="5" type="ORF">OS493_007048</name>
</gene>
<keyword evidence="1 2" id="KW-0833">Ubl conjugation pathway</keyword>
<dbReference type="OrthoDB" id="2384350at2759"/>
<evidence type="ECO:0000256" key="2">
    <source>
        <dbReference type="PROSITE-ProRule" id="PRU00104"/>
    </source>
</evidence>
<protein>
    <recommendedName>
        <fullName evidence="4">HECT domain-containing protein</fullName>
    </recommendedName>
</protein>
<evidence type="ECO:0000259" key="4">
    <source>
        <dbReference type="PROSITE" id="PS50237"/>
    </source>
</evidence>
<feature type="region of interest" description="Disordered" evidence="3">
    <location>
        <begin position="287"/>
        <end position="306"/>
    </location>
</feature>
<sequence length="553" mass="62072">MERFATMFCTVCGNEIGQGQCFCGTCGSKCHPTTSDTMLQLGEEKEKERVPTFSEFLQNRNSDFDSVTKVKTAERRDRFLPKKKKKQGADLVKINVGIVHIVNGELKIKRSSLMPINVPKSSSSVIVRRAAIDKHKAHNVKLPDTLDWKLLYPDFQEVNNIPGSKHFFTVQKYHESLGSPIKGLICDHDEEECEDCEDDPTKPLDSSGEVVFNFQARRRRDQETDDIGHNSPNPVLPEDDPTKPLDSSGEVVFNFQARRRRDQEADDIGHNSPNSVLPVDILTSSSASVHVPSTESQEKESEANNIDDPYDLYCSVLYDKKQDLDDDELLLLDEAWIYSEMLGNSANQDPINGSVLLESVLRPLYEKMERAGEDQMQVVRVRRRHIWSDALRAFSKADFHTGVLLSVHFIGEEAADMGGPRREFLRLLMRSLVTESGVLTGSDTRKTFSSSPIHVTQMRYFHAGRMVATSLLQGGPGINCLSPAVYAYFSADVDKCRHLVNVEDIPDLVLQEKVQKIQSLSDDEFEDGVKEAADFLLDLGIAKSVGKCRRSPC</sequence>
<dbReference type="InterPro" id="IPR000569">
    <property type="entry name" value="HECT_dom"/>
</dbReference>
<dbReference type="InterPro" id="IPR035983">
    <property type="entry name" value="Hect_E3_ubiquitin_ligase"/>
</dbReference>
<evidence type="ECO:0000313" key="5">
    <source>
        <dbReference type="EMBL" id="KAJ7380682.1"/>
    </source>
</evidence>
<dbReference type="Proteomes" id="UP001163046">
    <property type="component" value="Unassembled WGS sequence"/>
</dbReference>
<name>A0A9X0CYK5_9CNID</name>
<feature type="domain" description="HECT" evidence="4">
    <location>
        <begin position="395"/>
        <end position="433"/>
    </location>
</feature>
<comment type="caution">
    <text evidence="5">The sequence shown here is derived from an EMBL/GenBank/DDBJ whole genome shotgun (WGS) entry which is preliminary data.</text>
</comment>
<dbReference type="Gene3D" id="3.90.1750.10">
    <property type="entry name" value="Hect, E3 ligase catalytic domains"/>
    <property type="match status" value="1"/>
</dbReference>
<dbReference type="SUPFAM" id="SSF56204">
    <property type="entry name" value="Hect, E3 ligase catalytic domain"/>
    <property type="match status" value="1"/>
</dbReference>
<organism evidence="5 6">
    <name type="scientific">Desmophyllum pertusum</name>
    <dbReference type="NCBI Taxonomy" id="174260"/>
    <lineage>
        <taxon>Eukaryota</taxon>
        <taxon>Metazoa</taxon>
        <taxon>Cnidaria</taxon>
        <taxon>Anthozoa</taxon>
        <taxon>Hexacorallia</taxon>
        <taxon>Scleractinia</taxon>
        <taxon>Caryophylliina</taxon>
        <taxon>Caryophylliidae</taxon>
        <taxon>Desmophyllum</taxon>
    </lineage>
</organism>